<dbReference type="STRING" id="1122192.SAMN02745673_02129"/>
<keyword evidence="1" id="KW-0472">Membrane</keyword>
<protein>
    <submittedName>
        <fullName evidence="3">TadE-like protein</fullName>
    </submittedName>
</protein>
<feature type="transmembrane region" description="Helical" evidence="1">
    <location>
        <begin position="12"/>
        <end position="34"/>
    </location>
</feature>
<feature type="domain" description="TadE-like" evidence="2">
    <location>
        <begin position="11"/>
        <end position="53"/>
    </location>
</feature>
<dbReference type="Proteomes" id="UP000190637">
    <property type="component" value="Unassembled WGS sequence"/>
</dbReference>
<reference evidence="3 4" key="1">
    <citation type="submission" date="2017-02" db="EMBL/GenBank/DDBJ databases">
        <authorList>
            <person name="Peterson S.W."/>
        </authorList>
    </citation>
    <scope>NUCLEOTIDE SEQUENCE [LARGE SCALE GENOMIC DNA]</scope>
    <source>
        <strain evidence="3 4">DSM 45154</strain>
    </source>
</reference>
<dbReference type="RefSeq" id="WP_078761476.1">
    <property type="nucleotide sequence ID" value="NZ_FUWS01000005.1"/>
</dbReference>
<evidence type="ECO:0000313" key="3">
    <source>
        <dbReference type="EMBL" id="SKA00799.1"/>
    </source>
</evidence>
<keyword evidence="4" id="KW-1185">Reference proteome</keyword>
<name>A0A1T4QAP3_9ACTN</name>
<evidence type="ECO:0000256" key="1">
    <source>
        <dbReference type="SAM" id="Phobius"/>
    </source>
</evidence>
<keyword evidence="1" id="KW-1133">Transmembrane helix</keyword>
<organism evidence="3 4">
    <name type="scientific">Marinactinospora thermotolerans DSM 45154</name>
    <dbReference type="NCBI Taxonomy" id="1122192"/>
    <lineage>
        <taxon>Bacteria</taxon>
        <taxon>Bacillati</taxon>
        <taxon>Actinomycetota</taxon>
        <taxon>Actinomycetes</taxon>
        <taxon>Streptosporangiales</taxon>
        <taxon>Nocardiopsidaceae</taxon>
        <taxon>Marinactinospora</taxon>
    </lineage>
</organism>
<proteinExistence type="predicted"/>
<gene>
    <name evidence="3" type="ORF">SAMN02745673_02129</name>
</gene>
<dbReference type="InterPro" id="IPR012495">
    <property type="entry name" value="TadE-like_dom"/>
</dbReference>
<accession>A0A1T4QAP3</accession>
<evidence type="ECO:0000259" key="2">
    <source>
        <dbReference type="Pfam" id="PF07811"/>
    </source>
</evidence>
<dbReference type="AlphaFoldDB" id="A0A1T4QAP3"/>
<keyword evidence="1" id="KW-0812">Transmembrane</keyword>
<evidence type="ECO:0000313" key="4">
    <source>
        <dbReference type="Proteomes" id="UP000190637"/>
    </source>
</evidence>
<dbReference type="Pfam" id="PF07811">
    <property type="entry name" value="TadE"/>
    <property type="match status" value="1"/>
</dbReference>
<sequence>MIRRGAHRDRGSAAAELAILTPLLISFALLMILAGRVAGARSTADEVAHAAARAASMERDVAQAEAASQQVAAAALASHGLRCADFTLELDHGGLEPGGAVTAALSCHVSLSDLSALNVPGSYTVRGESTAVIDTYRGTP</sequence>
<dbReference type="EMBL" id="FUWS01000005">
    <property type="protein sequence ID" value="SKA00799.1"/>
    <property type="molecule type" value="Genomic_DNA"/>
</dbReference>
<dbReference type="OrthoDB" id="3430040at2"/>